<dbReference type="EMBL" id="JBHGVX010000005">
    <property type="protein sequence ID" value="KAL1795491.1"/>
    <property type="molecule type" value="Genomic_DNA"/>
</dbReference>
<feature type="region of interest" description="Disordered" evidence="1">
    <location>
        <begin position="102"/>
        <end position="518"/>
    </location>
</feature>
<feature type="compositionally biased region" description="Polar residues" evidence="1">
    <location>
        <begin position="302"/>
        <end position="331"/>
    </location>
</feature>
<gene>
    <name evidence="2" type="ORF">ACET3X_005715</name>
</gene>
<sequence length="775" mass="84271">MSGPGHPDPIVETTRSLKRKHLSADDQAELDALDSILKRIKTAVPRTPYILSTPSVNPYRYYSQQQANAWKIGRLWKSDEEHLQYRTYLYREPCQDCFELQAGEDDEPEPEPTRSQPANGQPGKKKPNLSAFKVKPANGPNPPSVKISSPSLAPEKASTQANGVSKSEKLSVPAQKAESKSPRSTAGTSRDEHPASKANGDVPSSNRPRAPSAQKSETASSKGKIEKPDPSSATPHGLPPLLSPVHEPMGNPYGLPNILSPTLPSNIQAELDRMEVQRKRADSDASVSSSDRKSQTLAVPPSASQQSNGTPKSETRVRSVSINGKSPNPETTKAPVVGQILRLPSKRANAEKKERNEAPRAAATDTQPKVTEPPVIKKKPVPKVVARRAETTTPAAPTPSAGAKPAPASTKVAEKRPRPDEDTTLTVPPTKRPRAGSGPITPLQNISPPALPSKSSTQKSQNQYATPKKDIKSVNMLRSQSSESNNNDTTPGRSGATPAGAKLEHKAGPTSAPLNTKKQADISLLGQTSARLNQMGRALKHEATKILTTGGSKISKQDEKRAAVTNLECILAYMAAYSAQDLSLNLRGRAGEVEQTWKTLLPLCLSYSRCTKDHQHLDGLRSYLSSTIAAAICTHVSQRYQNPKPAVVSHDSPQDATNTADATRQHNNSLAENFALLADHTMKMHRHYQDARIALPLDDLQTLYKKTYAARETNARLAREPEKISGARMSGPYFLPLATDTTPIQAVRFGLRFLSEYCEREGLEYRFRVNLERPE</sequence>
<feature type="region of interest" description="Disordered" evidence="1">
    <location>
        <begin position="644"/>
        <end position="664"/>
    </location>
</feature>
<feature type="compositionally biased region" description="Low complexity" evidence="1">
    <location>
        <begin position="391"/>
        <end position="411"/>
    </location>
</feature>
<feature type="compositionally biased region" description="Basic and acidic residues" evidence="1">
    <location>
        <begin position="270"/>
        <end position="283"/>
    </location>
</feature>
<feature type="compositionally biased region" description="Polar residues" evidence="1">
    <location>
        <begin position="442"/>
        <end position="465"/>
    </location>
</feature>
<protein>
    <submittedName>
        <fullName evidence="2">Uncharacterized protein</fullName>
    </submittedName>
</protein>
<accession>A0ABR3UG63</accession>
<keyword evidence="3" id="KW-1185">Reference proteome</keyword>
<organism evidence="2 3">
    <name type="scientific">Alternaria dauci</name>
    <dbReference type="NCBI Taxonomy" id="48095"/>
    <lineage>
        <taxon>Eukaryota</taxon>
        <taxon>Fungi</taxon>
        <taxon>Dikarya</taxon>
        <taxon>Ascomycota</taxon>
        <taxon>Pezizomycotina</taxon>
        <taxon>Dothideomycetes</taxon>
        <taxon>Pleosporomycetidae</taxon>
        <taxon>Pleosporales</taxon>
        <taxon>Pleosporineae</taxon>
        <taxon>Pleosporaceae</taxon>
        <taxon>Alternaria</taxon>
        <taxon>Alternaria sect. Porri</taxon>
    </lineage>
</organism>
<reference evidence="2 3" key="1">
    <citation type="submission" date="2024-09" db="EMBL/GenBank/DDBJ databases">
        <title>T2T genomes of carrot and Alternaria dauci and their utility for understanding host-pathogen interaction during carrot leaf blight disease.</title>
        <authorList>
            <person name="Liu W."/>
            <person name="Xu S."/>
            <person name="Ou C."/>
            <person name="Liu X."/>
            <person name="Zhuang F."/>
            <person name="Deng X.W."/>
        </authorList>
    </citation>
    <scope>NUCLEOTIDE SEQUENCE [LARGE SCALE GENOMIC DNA]</scope>
    <source>
        <strain evidence="2 3">A2016</strain>
    </source>
</reference>
<feature type="compositionally biased region" description="Polar residues" evidence="1">
    <location>
        <begin position="202"/>
        <end position="221"/>
    </location>
</feature>
<proteinExistence type="predicted"/>
<dbReference type="RefSeq" id="XP_069306075.1">
    <property type="nucleotide sequence ID" value="XM_069452587.1"/>
</dbReference>
<dbReference type="GeneID" id="96086037"/>
<feature type="compositionally biased region" description="Polar residues" evidence="1">
    <location>
        <begin position="476"/>
        <end position="492"/>
    </location>
</feature>
<evidence type="ECO:0000313" key="2">
    <source>
        <dbReference type="EMBL" id="KAL1795491.1"/>
    </source>
</evidence>
<feature type="compositionally biased region" description="Basic and acidic residues" evidence="1">
    <location>
        <begin position="412"/>
        <end position="421"/>
    </location>
</feature>
<feature type="compositionally biased region" description="Polar residues" evidence="1">
    <location>
        <begin position="259"/>
        <end position="268"/>
    </location>
</feature>
<dbReference type="Proteomes" id="UP001578633">
    <property type="component" value="Chromosome 5"/>
</dbReference>
<comment type="caution">
    <text evidence="2">The sequence shown here is derived from an EMBL/GenBank/DDBJ whole genome shotgun (WGS) entry which is preliminary data.</text>
</comment>
<evidence type="ECO:0000256" key="1">
    <source>
        <dbReference type="SAM" id="MobiDB-lite"/>
    </source>
</evidence>
<feature type="compositionally biased region" description="Basic and acidic residues" evidence="1">
    <location>
        <begin position="348"/>
        <end position="358"/>
    </location>
</feature>
<evidence type="ECO:0000313" key="3">
    <source>
        <dbReference type="Proteomes" id="UP001578633"/>
    </source>
</evidence>
<name>A0ABR3UG63_9PLEO</name>
<feature type="compositionally biased region" description="Polar residues" evidence="1">
    <location>
        <begin position="146"/>
        <end position="165"/>
    </location>
</feature>
<feature type="compositionally biased region" description="Polar residues" evidence="1">
    <location>
        <begin position="654"/>
        <end position="664"/>
    </location>
</feature>